<proteinExistence type="predicted"/>
<feature type="compositionally biased region" description="Basic residues" evidence="1">
    <location>
        <begin position="74"/>
        <end position="84"/>
    </location>
</feature>
<accession>A0A0F9T5J4</accession>
<dbReference type="Pfam" id="PF07460">
    <property type="entry name" value="NUMOD3"/>
    <property type="match status" value="1"/>
</dbReference>
<evidence type="ECO:0000313" key="3">
    <source>
        <dbReference type="EMBL" id="KKN36773.1"/>
    </source>
</evidence>
<evidence type="ECO:0000259" key="2">
    <source>
        <dbReference type="Pfam" id="PF07460"/>
    </source>
</evidence>
<comment type="caution">
    <text evidence="3">The sequence shown here is derived from an EMBL/GenBank/DDBJ whole genome shotgun (WGS) entry which is preliminary data.</text>
</comment>
<name>A0A0F9T5J4_9ZZZZ</name>
<feature type="region of interest" description="Disordered" evidence="1">
    <location>
        <begin position="53"/>
        <end position="87"/>
    </location>
</feature>
<reference evidence="3" key="1">
    <citation type="journal article" date="2015" name="Nature">
        <title>Complex archaea that bridge the gap between prokaryotes and eukaryotes.</title>
        <authorList>
            <person name="Spang A."/>
            <person name="Saw J.H."/>
            <person name="Jorgensen S.L."/>
            <person name="Zaremba-Niedzwiedzka K."/>
            <person name="Martijn J."/>
            <person name="Lind A.E."/>
            <person name="van Eijk R."/>
            <person name="Schleper C."/>
            <person name="Guy L."/>
            <person name="Ettema T.J."/>
        </authorList>
    </citation>
    <scope>NUCLEOTIDE SEQUENCE</scope>
</reference>
<organism evidence="3">
    <name type="scientific">marine sediment metagenome</name>
    <dbReference type="NCBI Taxonomy" id="412755"/>
    <lineage>
        <taxon>unclassified sequences</taxon>
        <taxon>metagenomes</taxon>
        <taxon>ecological metagenomes</taxon>
    </lineage>
</organism>
<feature type="domain" description="Nuclease associated modular" evidence="2">
    <location>
        <begin position="77"/>
        <end position="100"/>
    </location>
</feature>
<dbReference type="SUPFAM" id="SSF64496">
    <property type="entry name" value="DNA-binding domain of intron-encoded endonucleases"/>
    <property type="match status" value="1"/>
</dbReference>
<feature type="compositionally biased region" description="Basic and acidic residues" evidence="1">
    <location>
        <begin position="58"/>
        <end position="68"/>
    </location>
</feature>
<dbReference type="EMBL" id="LAZR01001944">
    <property type="protein sequence ID" value="KKN36773.1"/>
    <property type="molecule type" value="Genomic_DNA"/>
</dbReference>
<protein>
    <recommendedName>
        <fullName evidence="2">Nuclease associated modular domain-containing protein</fullName>
    </recommendedName>
</protein>
<evidence type="ECO:0000256" key="1">
    <source>
        <dbReference type="SAM" id="MobiDB-lite"/>
    </source>
</evidence>
<dbReference type="GO" id="GO:0003677">
    <property type="term" value="F:DNA binding"/>
    <property type="evidence" value="ECO:0007669"/>
    <property type="project" value="InterPro"/>
</dbReference>
<dbReference type="AlphaFoldDB" id="A0A0F9T5J4"/>
<dbReference type="InterPro" id="IPR003611">
    <property type="entry name" value="NUMOD3"/>
</dbReference>
<sequence length="186" mass="22130">MINKLYEDKNWLNNQYNVLEKSIAKIKELCNGGDIYYWLKKHKIPVRSYSETLSGEKNPMRDIDHSGEKNPFYGKHHTEKHKRKMSEVLSGEKSPMYGRTGANHPNYNGNDVCIQTFHDRVKQIKLIPEVCDICYQKVDKNGTIKLELSNIKNHQHTDNPEDYQWVHRSCHKRYDYKKRRGKKHEK</sequence>
<gene>
    <name evidence="3" type="ORF">LCGC14_0770330</name>
</gene>